<proteinExistence type="predicted"/>
<reference evidence="1 2" key="1">
    <citation type="submission" date="2024-01" db="EMBL/GenBank/DDBJ databases">
        <authorList>
            <person name="Waweru B."/>
        </authorList>
    </citation>
    <scope>NUCLEOTIDE SEQUENCE [LARGE SCALE GENOMIC DNA]</scope>
</reference>
<keyword evidence="2" id="KW-1185">Reference proteome</keyword>
<dbReference type="EMBL" id="CAWUPB010000026">
    <property type="protein sequence ID" value="CAK7322524.1"/>
    <property type="molecule type" value="Genomic_DNA"/>
</dbReference>
<organism evidence="1 2">
    <name type="scientific">Dovyalis caffra</name>
    <dbReference type="NCBI Taxonomy" id="77055"/>
    <lineage>
        <taxon>Eukaryota</taxon>
        <taxon>Viridiplantae</taxon>
        <taxon>Streptophyta</taxon>
        <taxon>Embryophyta</taxon>
        <taxon>Tracheophyta</taxon>
        <taxon>Spermatophyta</taxon>
        <taxon>Magnoliopsida</taxon>
        <taxon>eudicotyledons</taxon>
        <taxon>Gunneridae</taxon>
        <taxon>Pentapetalae</taxon>
        <taxon>rosids</taxon>
        <taxon>fabids</taxon>
        <taxon>Malpighiales</taxon>
        <taxon>Salicaceae</taxon>
        <taxon>Flacourtieae</taxon>
        <taxon>Dovyalis</taxon>
    </lineage>
</organism>
<evidence type="ECO:0000313" key="1">
    <source>
        <dbReference type="EMBL" id="CAK7322524.1"/>
    </source>
</evidence>
<accession>A0AAV1QQS9</accession>
<protein>
    <submittedName>
        <fullName evidence="1">Uncharacterized protein</fullName>
    </submittedName>
</protein>
<gene>
    <name evidence="1" type="ORF">DCAF_LOCUS134</name>
</gene>
<dbReference type="Proteomes" id="UP001314170">
    <property type="component" value="Unassembled WGS sequence"/>
</dbReference>
<evidence type="ECO:0000313" key="2">
    <source>
        <dbReference type="Proteomes" id="UP001314170"/>
    </source>
</evidence>
<comment type="caution">
    <text evidence="1">The sequence shown here is derived from an EMBL/GenBank/DDBJ whole genome shotgun (WGS) entry which is preliminary data.</text>
</comment>
<dbReference type="AlphaFoldDB" id="A0AAV1QQS9"/>
<name>A0AAV1QQS9_9ROSI</name>
<sequence>MSYEYTYPFFLFGELDVEFTRMRRVVFCIPPRIIDYEAIDDIAMEMEFLPSMTGPLTRNEVLAPLDRALPSQALGGASSSQPSL</sequence>